<dbReference type="PANTHER" id="PTHR33175:SF3">
    <property type="entry name" value="DNA-BINDING PROTEIN HU-BETA"/>
    <property type="match status" value="1"/>
</dbReference>
<dbReference type="GO" id="GO:0030527">
    <property type="term" value="F:structural constituent of chromatin"/>
    <property type="evidence" value="ECO:0007669"/>
    <property type="project" value="InterPro"/>
</dbReference>
<accession>A0A078RW79</accession>
<dbReference type="Pfam" id="PF00216">
    <property type="entry name" value="Bac_DNA_binding"/>
    <property type="match status" value="1"/>
</dbReference>
<dbReference type="InterPro" id="IPR000119">
    <property type="entry name" value="Hist_DNA-bd"/>
</dbReference>
<dbReference type="Proteomes" id="UP000028013">
    <property type="component" value="Unassembled WGS sequence"/>
</dbReference>
<dbReference type="PANTHER" id="PTHR33175">
    <property type="entry name" value="DNA-BINDING PROTEIN HU"/>
    <property type="match status" value="1"/>
</dbReference>
<organism evidence="5 6">
    <name type="scientific">Bacteroides uniformis str. 3978 T3 ii</name>
    <dbReference type="NCBI Taxonomy" id="1339349"/>
    <lineage>
        <taxon>Bacteria</taxon>
        <taxon>Pseudomonadati</taxon>
        <taxon>Bacteroidota</taxon>
        <taxon>Bacteroidia</taxon>
        <taxon>Bacteroidales</taxon>
        <taxon>Bacteroidaceae</taxon>
        <taxon>Bacteroides</taxon>
    </lineage>
</organism>
<evidence type="ECO:0000256" key="4">
    <source>
        <dbReference type="RuleBase" id="RU003939"/>
    </source>
</evidence>
<sequence length="90" mass="10263">MNNKEFTSELSRRLGYTLKDTSELVASLLADMTRQLEEGNIISIQGFGTFEVKKKAERISVNPTTKQRMLVPPKLVLTYKPSTLLKDKFK</sequence>
<evidence type="ECO:0000256" key="3">
    <source>
        <dbReference type="ARBA" id="ARBA00023125"/>
    </source>
</evidence>
<comment type="caution">
    <text evidence="5">The sequence shown here is derived from an EMBL/GenBank/DDBJ whole genome shotgun (WGS) entry which is preliminary data.</text>
</comment>
<reference evidence="5 6" key="1">
    <citation type="submission" date="2014-04" db="EMBL/GenBank/DDBJ databases">
        <authorList>
            <person name="Sears C."/>
            <person name="Carroll K."/>
            <person name="Sack B.R."/>
            <person name="Qadri F."/>
            <person name="Myers L.L."/>
            <person name="Chung G.-T."/>
            <person name="Escheverria P."/>
            <person name="Fraser C.M."/>
            <person name="Sadzewicz L."/>
            <person name="Shefchek K.A."/>
            <person name="Tallon L."/>
            <person name="Das S.P."/>
            <person name="Daugherty S."/>
            <person name="Mongodin E.F."/>
        </authorList>
    </citation>
    <scope>NUCLEOTIDE SEQUENCE [LARGE SCALE GENOMIC DNA]</scope>
    <source>
        <strain evidence="5 6">3978 T3 ii</strain>
    </source>
</reference>
<dbReference type="PRINTS" id="PR01727">
    <property type="entry name" value="DNABINDINGHU"/>
</dbReference>
<name>A0A078RW79_BACUN</name>
<comment type="similarity">
    <text evidence="1 4">Belongs to the bacterial histone-like protein family.</text>
</comment>
<dbReference type="GO" id="GO:0030261">
    <property type="term" value="P:chromosome condensation"/>
    <property type="evidence" value="ECO:0007669"/>
    <property type="project" value="UniProtKB-KW"/>
</dbReference>
<dbReference type="RefSeq" id="WP_005827742.1">
    <property type="nucleotide sequence ID" value="NZ_JNHN01000179.1"/>
</dbReference>
<dbReference type="GO" id="GO:0005829">
    <property type="term" value="C:cytosol"/>
    <property type="evidence" value="ECO:0007669"/>
    <property type="project" value="TreeGrafter"/>
</dbReference>
<evidence type="ECO:0000313" key="6">
    <source>
        <dbReference type="Proteomes" id="UP000028013"/>
    </source>
</evidence>
<dbReference type="CDD" id="cd13832">
    <property type="entry name" value="IHF"/>
    <property type="match status" value="1"/>
</dbReference>
<evidence type="ECO:0000256" key="1">
    <source>
        <dbReference type="ARBA" id="ARBA00010529"/>
    </source>
</evidence>
<dbReference type="AlphaFoldDB" id="A0A078RW79"/>
<proteinExistence type="inferred from homology"/>
<keyword evidence="3 5" id="KW-0238">DNA-binding</keyword>
<keyword evidence="2" id="KW-0226">DNA condensation</keyword>
<dbReference type="SUPFAM" id="SSF47729">
    <property type="entry name" value="IHF-like DNA-binding proteins"/>
    <property type="match status" value="1"/>
</dbReference>
<dbReference type="GeneID" id="99752422"/>
<evidence type="ECO:0000256" key="2">
    <source>
        <dbReference type="ARBA" id="ARBA00023067"/>
    </source>
</evidence>
<dbReference type="EMBL" id="JNHN01000179">
    <property type="protein sequence ID" value="KDS48745.1"/>
    <property type="molecule type" value="Genomic_DNA"/>
</dbReference>
<dbReference type="GO" id="GO:0003677">
    <property type="term" value="F:DNA binding"/>
    <property type="evidence" value="ECO:0007669"/>
    <property type="project" value="UniProtKB-KW"/>
</dbReference>
<protein>
    <submittedName>
        <fullName evidence="5">Bacterial DNA-binding family protein</fullName>
    </submittedName>
</protein>
<dbReference type="Gene3D" id="4.10.520.10">
    <property type="entry name" value="IHF-like DNA-binding proteins"/>
    <property type="match status" value="1"/>
</dbReference>
<gene>
    <name evidence="5" type="ORF">M094_2436</name>
</gene>
<dbReference type="SMART" id="SM00411">
    <property type="entry name" value="BHL"/>
    <property type="match status" value="1"/>
</dbReference>
<evidence type="ECO:0000313" key="5">
    <source>
        <dbReference type="EMBL" id="KDS48745.1"/>
    </source>
</evidence>
<dbReference type="PATRIC" id="fig|1339349.3.peg.3549"/>
<dbReference type="InterPro" id="IPR010992">
    <property type="entry name" value="IHF-like_DNA-bd_dom_sf"/>
</dbReference>